<comment type="caution">
    <text evidence="1">The sequence shown here is derived from an EMBL/GenBank/DDBJ whole genome shotgun (WGS) entry which is preliminary data.</text>
</comment>
<evidence type="ECO:0000313" key="2">
    <source>
        <dbReference type="Proteomes" id="UP001386955"/>
    </source>
</evidence>
<proteinExistence type="predicted"/>
<accession>A0AAN9SHJ9</accession>
<sequence length="232" mass="25021">MFLFPFFFSIQSNKSKDISHSHSSPSNDGTLVLADCNALASRSPALLSSEVESNSICLFQLSSPIIGGSSMGHCSQAHLDGLMNSMTGTNCIVNTHNNGMPNNVIEGQENLLSTDLSIETTCQWTLSQHENGITGDHEILPMNSSLHHAEGEALWVSSFKVVNGLTAQATLQSYSTDGLTQIRRPEPQAIPFDIHPSTSDEIPANLMIPTKHLSAIVSSTLVQSCHSFLRCP</sequence>
<name>A0AAN9SHJ9_PSOTE</name>
<keyword evidence="2" id="KW-1185">Reference proteome</keyword>
<reference evidence="1 2" key="1">
    <citation type="submission" date="2024-01" db="EMBL/GenBank/DDBJ databases">
        <title>The genomes of 5 underutilized Papilionoideae crops provide insights into root nodulation and disease resistanc.</title>
        <authorList>
            <person name="Jiang F."/>
        </authorList>
    </citation>
    <scope>NUCLEOTIDE SEQUENCE [LARGE SCALE GENOMIC DNA]</scope>
    <source>
        <strain evidence="1">DUOXIRENSHENG_FW03</strain>
        <tissue evidence="1">Leaves</tissue>
    </source>
</reference>
<organism evidence="1 2">
    <name type="scientific">Psophocarpus tetragonolobus</name>
    <name type="common">Winged bean</name>
    <name type="synonym">Dolichos tetragonolobus</name>
    <dbReference type="NCBI Taxonomy" id="3891"/>
    <lineage>
        <taxon>Eukaryota</taxon>
        <taxon>Viridiplantae</taxon>
        <taxon>Streptophyta</taxon>
        <taxon>Embryophyta</taxon>
        <taxon>Tracheophyta</taxon>
        <taxon>Spermatophyta</taxon>
        <taxon>Magnoliopsida</taxon>
        <taxon>eudicotyledons</taxon>
        <taxon>Gunneridae</taxon>
        <taxon>Pentapetalae</taxon>
        <taxon>rosids</taxon>
        <taxon>fabids</taxon>
        <taxon>Fabales</taxon>
        <taxon>Fabaceae</taxon>
        <taxon>Papilionoideae</taxon>
        <taxon>50 kb inversion clade</taxon>
        <taxon>NPAAA clade</taxon>
        <taxon>indigoferoid/millettioid clade</taxon>
        <taxon>Phaseoleae</taxon>
        <taxon>Psophocarpus</taxon>
    </lineage>
</organism>
<protein>
    <submittedName>
        <fullName evidence="1">Uncharacterized protein</fullName>
    </submittedName>
</protein>
<evidence type="ECO:0000313" key="1">
    <source>
        <dbReference type="EMBL" id="KAK7396036.1"/>
    </source>
</evidence>
<dbReference type="Proteomes" id="UP001386955">
    <property type="component" value="Unassembled WGS sequence"/>
</dbReference>
<gene>
    <name evidence="1" type="ORF">VNO78_16736</name>
</gene>
<dbReference type="EMBL" id="JAYMYS010000004">
    <property type="protein sequence ID" value="KAK7396036.1"/>
    <property type="molecule type" value="Genomic_DNA"/>
</dbReference>
<dbReference type="AlphaFoldDB" id="A0AAN9SHJ9"/>